<evidence type="ECO:0000313" key="1">
    <source>
        <dbReference type="EMBL" id="KAJ8684673.1"/>
    </source>
</evidence>
<reference evidence="1" key="1">
    <citation type="submission" date="2023-04" db="EMBL/GenBank/DDBJ databases">
        <title>A chromosome-level genome assembly of the parasitoid wasp Eretmocerus hayati.</title>
        <authorList>
            <person name="Zhong Y."/>
            <person name="Liu S."/>
            <person name="Liu Y."/>
        </authorList>
    </citation>
    <scope>NUCLEOTIDE SEQUENCE</scope>
    <source>
        <strain evidence="1">ZJU_SS_LIU_2023</strain>
    </source>
</reference>
<proteinExistence type="predicted"/>
<protein>
    <submittedName>
        <fullName evidence="1">Uncharacterized protein</fullName>
    </submittedName>
</protein>
<sequence>MFTCKKCNRKIVSKEVTCRECTNHFHLGCATIYVANKPADFCCVRSFRDILHGDRDSNATAFSSRDKVFNQSRNLDISVECVDESALNLSLRENPSGMANLPGNWDSLTTSQQLAALYSNVNSKSDQLDERMSDLTVKVEEFNATLS</sequence>
<evidence type="ECO:0000313" key="2">
    <source>
        <dbReference type="Proteomes" id="UP001239111"/>
    </source>
</evidence>
<dbReference type="Proteomes" id="UP001239111">
    <property type="component" value="Chromosome 1"/>
</dbReference>
<accession>A0ACC2PNP7</accession>
<keyword evidence="2" id="KW-1185">Reference proteome</keyword>
<dbReference type="EMBL" id="CM056741">
    <property type="protein sequence ID" value="KAJ8684673.1"/>
    <property type="molecule type" value="Genomic_DNA"/>
</dbReference>
<name>A0ACC2PNP7_9HYME</name>
<organism evidence="1 2">
    <name type="scientific">Eretmocerus hayati</name>
    <dbReference type="NCBI Taxonomy" id="131215"/>
    <lineage>
        <taxon>Eukaryota</taxon>
        <taxon>Metazoa</taxon>
        <taxon>Ecdysozoa</taxon>
        <taxon>Arthropoda</taxon>
        <taxon>Hexapoda</taxon>
        <taxon>Insecta</taxon>
        <taxon>Pterygota</taxon>
        <taxon>Neoptera</taxon>
        <taxon>Endopterygota</taxon>
        <taxon>Hymenoptera</taxon>
        <taxon>Apocrita</taxon>
        <taxon>Proctotrupomorpha</taxon>
        <taxon>Chalcidoidea</taxon>
        <taxon>Aphelinidae</taxon>
        <taxon>Aphelininae</taxon>
        <taxon>Eretmocerus</taxon>
    </lineage>
</organism>
<comment type="caution">
    <text evidence="1">The sequence shown here is derived from an EMBL/GenBank/DDBJ whole genome shotgun (WGS) entry which is preliminary data.</text>
</comment>
<gene>
    <name evidence="1" type="ORF">QAD02_020466</name>
</gene>